<evidence type="ECO:0000313" key="4">
    <source>
        <dbReference type="Proteomes" id="UP000217199"/>
    </source>
</evidence>
<dbReference type="PROSITE" id="PS50231">
    <property type="entry name" value="RICIN_B_LECTIN"/>
    <property type="match status" value="1"/>
</dbReference>
<dbReference type="STRING" id="2282107.A0A286UPR8"/>
<dbReference type="Gene3D" id="2.80.10.50">
    <property type="match status" value="2"/>
</dbReference>
<dbReference type="SMART" id="SM00458">
    <property type="entry name" value="RICIN"/>
    <property type="match status" value="1"/>
</dbReference>
<dbReference type="InParanoid" id="A0A286UPR8"/>
<dbReference type="AlphaFoldDB" id="A0A286UPR8"/>
<accession>A0A286UPR8</accession>
<dbReference type="Proteomes" id="UP000217199">
    <property type="component" value="Unassembled WGS sequence"/>
</dbReference>
<protein>
    <submittedName>
        <fullName evidence="3">Carbohydrate-binding module family 13</fullName>
    </submittedName>
</protein>
<dbReference type="OrthoDB" id="2564904at2759"/>
<proteinExistence type="predicted"/>
<organism evidence="3 4">
    <name type="scientific">Pyrrhoderma noxium</name>
    <dbReference type="NCBI Taxonomy" id="2282107"/>
    <lineage>
        <taxon>Eukaryota</taxon>
        <taxon>Fungi</taxon>
        <taxon>Dikarya</taxon>
        <taxon>Basidiomycota</taxon>
        <taxon>Agaricomycotina</taxon>
        <taxon>Agaricomycetes</taxon>
        <taxon>Hymenochaetales</taxon>
        <taxon>Hymenochaetaceae</taxon>
        <taxon>Pyrrhoderma</taxon>
    </lineage>
</organism>
<reference evidence="3 4" key="1">
    <citation type="journal article" date="2017" name="Mol. Ecol.">
        <title>Comparative and population genomic landscape of Phellinus noxius: A hypervariable fungus causing root rot in trees.</title>
        <authorList>
            <person name="Chung C.L."/>
            <person name="Lee T.J."/>
            <person name="Akiba M."/>
            <person name="Lee H.H."/>
            <person name="Kuo T.H."/>
            <person name="Liu D."/>
            <person name="Ke H.M."/>
            <person name="Yokoi T."/>
            <person name="Roa M.B."/>
            <person name="Lu M.J."/>
            <person name="Chang Y.Y."/>
            <person name="Ann P.J."/>
            <person name="Tsai J.N."/>
            <person name="Chen C.Y."/>
            <person name="Tzean S.S."/>
            <person name="Ota Y."/>
            <person name="Hattori T."/>
            <person name="Sahashi N."/>
            <person name="Liou R.F."/>
            <person name="Kikuchi T."/>
            <person name="Tsai I.J."/>
        </authorList>
    </citation>
    <scope>NUCLEOTIDE SEQUENCE [LARGE SCALE GENOMIC DNA]</scope>
    <source>
        <strain evidence="3 4">FFPRI411160</strain>
    </source>
</reference>
<sequence length="494" mass="52832">MLVETSGVLLKVRLTPRSGRRSPPCANHLGYSSDQSSDAPKEPSTRADPFVLNSLHEGFLSASQFASSPVPHFLFKIFSVPLITMISTRFVLTSILVAASAVYAQTPAYLSPVLLEAGNNAGKCLTASSNSNGAAVSIQSCTGADSQKWTFDGGSVKLFDNSKCLDVVNGQDVDGAKLQIWDCSNNGNPNQQFYYTGDYRLAWTNHGKCVDLTGGSLADGNQVQVWSCTSGNANQVWNTGYHISSLPEKSENGQSGTNNCGTSTSQDSQCQTAWINDVDDFCLWAPPSTGTIGDTERIEVAWCTKSGRGARTIPDGTLQGVHFVKTPDYVQVTGVGDFTKINVANGDEGGELDPHGADGNGNPIGGLVFGNTFGSNLQYHEWTSFISYNEFCFRACVGPNAARNCQHIYDVMGCYWNMPANYDSGVFESCDADDDEPMGVYGTSTWFQGVSPTPDPHPAAASSNCRTVPTVGVSSLKKKRALEKITALPTSTPF</sequence>
<evidence type="ECO:0000256" key="1">
    <source>
        <dbReference type="SAM" id="MobiDB-lite"/>
    </source>
</evidence>
<dbReference type="EMBL" id="NBII01000003">
    <property type="protein sequence ID" value="PAV21465.1"/>
    <property type="molecule type" value="Genomic_DNA"/>
</dbReference>
<feature type="region of interest" description="Disordered" evidence="1">
    <location>
        <begin position="16"/>
        <end position="47"/>
    </location>
</feature>
<gene>
    <name evidence="3" type="ORF">PNOK_0409200</name>
</gene>
<evidence type="ECO:0000259" key="2">
    <source>
        <dbReference type="SMART" id="SM00458"/>
    </source>
</evidence>
<dbReference type="CDD" id="cd00161">
    <property type="entry name" value="beta-trefoil_Ricin-like"/>
    <property type="match status" value="1"/>
</dbReference>
<dbReference type="Pfam" id="PF00652">
    <property type="entry name" value="Ricin_B_lectin"/>
    <property type="match status" value="1"/>
</dbReference>
<feature type="domain" description="Ricin B lectin" evidence="2">
    <location>
        <begin position="111"/>
        <end position="240"/>
    </location>
</feature>
<dbReference type="SUPFAM" id="SSF50370">
    <property type="entry name" value="Ricin B-like lectins"/>
    <property type="match status" value="1"/>
</dbReference>
<comment type="caution">
    <text evidence="3">The sequence shown here is derived from an EMBL/GenBank/DDBJ whole genome shotgun (WGS) entry which is preliminary data.</text>
</comment>
<evidence type="ECO:0000313" key="3">
    <source>
        <dbReference type="EMBL" id="PAV21465.1"/>
    </source>
</evidence>
<dbReference type="InterPro" id="IPR000772">
    <property type="entry name" value="Ricin_B_lectin"/>
</dbReference>
<keyword evidence="4" id="KW-1185">Reference proteome</keyword>
<dbReference type="InterPro" id="IPR035992">
    <property type="entry name" value="Ricin_B-like_lectins"/>
</dbReference>
<name>A0A286UPR8_9AGAM</name>